<dbReference type="GO" id="GO:0005667">
    <property type="term" value="C:transcription regulator complex"/>
    <property type="evidence" value="ECO:0007669"/>
    <property type="project" value="EnsemblFungi"/>
</dbReference>
<dbReference type="GO" id="GO:0006110">
    <property type="term" value="P:regulation of glycolytic process"/>
    <property type="evidence" value="ECO:0007669"/>
    <property type="project" value="EnsemblFungi"/>
</dbReference>
<dbReference type="GO" id="GO:0005635">
    <property type="term" value="C:nuclear envelope"/>
    <property type="evidence" value="ECO:0007669"/>
    <property type="project" value="EnsemblFungi"/>
</dbReference>
<protein>
    <recommendedName>
        <fullName evidence="2">Transcription activator GCR1-like domain-containing protein</fullName>
    </recommendedName>
</protein>
<sequence length="1056" mass="118732">MNILEQSANQYYSTSPNTNQNIPARSTSVPSNVPRIQNLSPSFPPNNNNSTSISITNQLQLYLSQQEEQSVNNSTNLSSNFYTITQYILQSYFKVDVESLPSLRLVDLIVDQTYPDSLTLRKLNDGSSFQSYEYFNTVSRDPDLSRCPIFSLAVYFVIRWSHPNPPITLNNYNTIRLLEQDLISFDLNPAVYIQNTLNATTNSSIKVPRSGNFNPSNDLISSVFPWLPSFRQDVLLHDRTNYNLHSLCELFEFMGRIIIQDLKYLNEHALLLPNIVKFICQFIPDLFQRDEFKGVQVTDKIDNNAINPITNNMKIANDTSNVNQNTGNDSYPFAEKVESHFLELSKKLTTENIRLSQQITQLKGDMNSLTSVCSQILQLQRQLLSGSIPDTSLLNTITHSRENGETAGQQNKPGGIIILDRDSFNPQFFNNLFQSSDGSQKSRSQTAYTNKNSTNTPTLAPITPYPNFNNPVSPIVEPPQQQSQSRVVADLISQEAANMKRSLYQNVAQKRKLPTAIPANPTVTSPFSPPPDMSINWPFSKRARVEDKPTPSKTALNSLLSRSIPSPKLGIPVFNSTNVNNFESSQGFFIDSQPETEINEPGTNTEFSVNNTTDIDASKVDTVNKLAEQIDVDEKERSDGATTTNMEIGIDEPNQNQTSTVLIEEGVGQPTIETVTEAITSAEKSNNMESLLRATRMSEDTELPDANLTEESGRSGVNDTTSRDNKEAPSSGGDVGIITNPGNLSQIKMIDTIKTQQASKGTNHKSVDQTTDHKQGKKSEKRTDIFSKPNPNENIKYKLSRENKTIWDLYAEWYIGINGKPSIKKLIDMYGWRRWKVTEDSHFFPTRRIIMDYIETECDRGIKLGRFNKLGQPREDTRKIIVSDLEKFRINSGLTLNSLSLYFRRLTRHNKEICIFKDFKNWNVRIMPEEEKLKYCKRKHVPTRSSHSHTSSSSIINIDPERSAKISEIPLHKGPKPPLLLNGTRGKKMNMNTANKEQSSGTVPNIVSNVEGTAEKEPASTSTTLNSEPQQDPNNASSDSNEDNSNDDEPTTNENK</sequence>
<dbReference type="GO" id="GO:0034728">
    <property type="term" value="P:nucleosome organization"/>
    <property type="evidence" value="ECO:0007669"/>
    <property type="project" value="EnsemblFungi"/>
</dbReference>
<feature type="compositionally biased region" description="Basic and acidic residues" evidence="1">
    <location>
        <begin position="765"/>
        <end position="785"/>
    </location>
</feature>
<dbReference type="OrthoDB" id="428577at2759"/>
<feature type="region of interest" description="Disordered" evidence="1">
    <location>
        <begin position="1"/>
        <end position="49"/>
    </location>
</feature>
<feature type="region of interest" description="Disordered" evidence="1">
    <location>
        <begin position="756"/>
        <end position="793"/>
    </location>
</feature>
<dbReference type="Pfam" id="PF12550">
    <property type="entry name" value="GCR1_C"/>
    <property type="match status" value="1"/>
</dbReference>
<dbReference type="GO" id="GO:0000978">
    <property type="term" value="F:RNA polymerase II cis-regulatory region sequence-specific DNA binding"/>
    <property type="evidence" value="ECO:0007669"/>
    <property type="project" value="EnsemblFungi"/>
</dbReference>
<feature type="compositionally biased region" description="Polar residues" evidence="1">
    <location>
        <begin position="433"/>
        <end position="458"/>
    </location>
</feature>
<feature type="domain" description="Transcription activator GCR1-like" evidence="2">
    <location>
        <begin position="797"/>
        <end position="889"/>
    </location>
</feature>
<dbReference type="KEGG" id="kaf:KAFR_0E00910"/>
<dbReference type="RefSeq" id="XP_003957380.1">
    <property type="nucleotide sequence ID" value="XM_003957331.1"/>
</dbReference>
<name>H2AV45_KAZAF</name>
<feature type="compositionally biased region" description="Acidic residues" evidence="1">
    <location>
        <begin position="1040"/>
        <end position="1056"/>
    </location>
</feature>
<dbReference type="InterPro" id="IPR052146">
    <property type="entry name" value="HOT1"/>
</dbReference>
<gene>
    <name evidence="3" type="primary">KAFR0E00910</name>
    <name evidence="3" type="ORF">KAFR_0E00910</name>
</gene>
<feature type="region of interest" description="Disordered" evidence="1">
    <location>
        <begin position="433"/>
        <end position="460"/>
    </location>
</feature>
<feature type="region of interest" description="Disordered" evidence="1">
    <location>
        <begin position="635"/>
        <end position="655"/>
    </location>
</feature>
<evidence type="ECO:0000256" key="1">
    <source>
        <dbReference type="SAM" id="MobiDB-lite"/>
    </source>
</evidence>
<dbReference type="HOGENOM" id="CLU_004933_0_0_1"/>
<feature type="compositionally biased region" description="Polar residues" evidence="1">
    <location>
        <begin position="990"/>
        <end position="1011"/>
    </location>
</feature>
<dbReference type="PANTHER" id="PTHR37784">
    <property type="entry name" value="PROTEIN MSN1"/>
    <property type="match status" value="1"/>
</dbReference>
<dbReference type="InterPro" id="IPR022210">
    <property type="entry name" value="TF_GCR1-like"/>
</dbReference>
<evidence type="ECO:0000313" key="4">
    <source>
        <dbReference type="Proteomes" id="UP000005220"/>
    </source>
</evidence>
<feature type="compositionally biased region" description="Polar residues" evidence="1">
    <location>
        <begin position="1"/>
        <end position="39"/>
    </location>
</feature>
<evidence type="ECO:0000313" key="3">
    <source>
        <dbReference type="EMBL" id="CCF58245.1"/>
    </source>
</evidence>
<dbReference type="GO" id="GO:0000122">
    <property type="term" value="P:negative regulation of transcription by RNA polymerase II"/>
    <property type="evidence" value="ECO:0007669"/>
    <property type="project" value="EnsemblFungi"/>
</dbReference>
<organism evidence="3 4">
    <name type="scientific">Kazachstania africana (strain ATCC 22294 / BCRC 22015 / CBS 2517 / CECT 1963 / NBRC 1671 / NRRL Y-8276)</name>
    <name type="common">Yeast</name>
    <name type="synonym">Kluyveromyces africanus</name>
    <dbReference type="NCBI Taxonomy" id="1071382"/>
    <lineage>
        <taxon>Eukaryota</taxon>
        <taxon>Fungi</taxon>
        <taxon>Dikarya</taxon>
        <taxon>Ascomycota</taxon>
        <taxon>Saccharomycotina</taxon>
        <taxon>Saccharomycetes</taxon>
        <taxon>Saccharomycetales</taxon>
        <taxon>Saccharomycetaceae</taxon>
        <taxon>Kazachstania</taxon>
    </lineage>
</organism>
<dbReference type="EMBL" id="HE650825">
    <property type="protein sequence ID" value="CCF58245.1"/>
    <property type="molecule type" value="Genomic_DNA"/>
</dbReference>
<dbReference type="STRING" id="1071382.H2AV45"/>
<dbReference type="InterPro" id="IPR038279">
    <property type="entry name" value="Ndc10_dom2_sf"/>
</dbReference>
<dbReference type="GO" id="GO:0060963">
    <property type="term" value="P:positive regulation of ribosomal protein gene transcription by RNA polymerase II"/>
    <property type="evidence" value="ECO:0007669"/>
    <property type="project" value="EnsemblFungi"/>
</dbReference>
<feature type="compositionally biased region" description="Polar residues" evidence="1">
    <location>
        <begin position="1019"/>
        <end position="1031"/>
    </location>
</feature>
<keyword evidence="4" id="KW-1185">Reference proteome</keyword>
<dbReference type="InParanoid" id="H2AV45"/>
<dbReference type="GO" id="GO:0001228">
    <property type="term" value="F:DNA-binding transcription activator activity, RNA polymerase II-specific"/>
    <property type="evidence" value="ECO:0007669"/>
    <property type="project" value="EnsemblFungi"/>
</dbReference>
<dbReference type="FunCoup" id="H2AV45">
    <property type="interactions" value="1256"/>
</dbReference>
<dbReference type="PANTHER" id="PTHR37784:SF1">
    <property type="entry name" value="GLYCOLYTIC GENES TRANSCRIPTIONAL ACTIVATOR GCR1"/>
    <property type="match status" value="1"/>
</dbReference>
<feature type="region of interest" description="Disordered" evidence="1">
    <location>
        <begin position="939"/>
        <end position="1056"/>
    </location>
</feature>
<proteinExistence type="predicted"/>
<dbReference type="eggNOG" id="ENOG502QTWE">
    <property type="taxonomic scope" value="Eukaryota"/>
</dbReference>
<dbReference type="Proteomes" id="UP000005220">
    <property type="component" value="Chromosome 5"/>
</dbReference>
<dbReference type="Gene3D" id="1.10.443.20">
    <property type="entry name" value="Centromere DNA-binding protein complex CBF3 subunit, domain 2"/>
    <property type="match status" value="1"/>
</dbReference>
<dbReference type="AlphaFoldDB" id="H2AV45"/>
<feature type="region of interest" description="Disordered" evidence="1">
    <location>
        <begin position="700"/>
        <end position="741"/>
    </location>
</feature>
<dbReference type="GeneID" id="13882745"/>
<accession>H2AV45</accession>
<evidence type="ECO:0000259" key="2">
    <source>
        <dbReference type="Pfam" id="PF12550"/>
    </source>
</evidence>
<reference evidence="3 4" key="1">
    <citation type="journal article" date="2011" name="Proc. Natl. Acad. Sci. U.S.A.">
        <title>Evolutionary erosion of yeast sex chromosomes by mating-type switching accidents.</title>
        <authorList>
            <person name="Gordon J.L."/>
            <person name="Armisen D."/>
            <person name="Proux-Wera E."/>
            <person name="Oheigeartaigh S.S."/>
            <person name="Byrne K.P."/>
            <person name="Wolfe K.H."/>
        </authorList>
    </citation>
    <scope>NUCLEOTIDE SEQUENCE [LARGE SCALE GENOMIC DNA]</scope>
    <source>
        <strain evidence="4">ATCC 22294 / BCRC 22015 / CBS 2517 / CECT 1963 / NBRC 1671 / NRRL Y-8276</strain>
    </source>
</reference>
<dbReference type="GO" id="GO:0061435">
    <property type="term" value="P:positive regulation of transcription from a mobile element promoter"/>
    <property type="evidence" value="ECO:0007669"/>
    <property type="project" value="EnsemblFungi"/>
</dbReference>